<gene>
    <name evidence="14" type="primary">LOC118431272</name>
</gene>
<name>A0A9J7MCG4_BRAFL</name>
<dbReference type="RefSeq" id="XP_035698280.1">
    <property type="nucleotide sequence ID" value="XM_035842387.1"/>
</dbReference>
<keyword evidence="13" id="KW-1185">Reference proteome</keyword>
<dbReference type="Gene3D" id="3.30.160.60">
    <property type="entry name" value="Classic Zinc Finger"/>
    <property type="match status" value="1"/>
</dbReference>
<dbReference type="PROSITE" id="PS50089">
    <property type="entry name" value="ZF_RING_2"/>
    <property type="match status" value="1"/>
</dbReference>
<keyword evidence="6" id="KW-0677">Repeat</keyword>
<dbReference type="SUPFAM" id="SSF101898">
    <property type="entry name" value="NHL repeat"/>
    <property type="match status" value="1"/>
</dbReference>
<dbReference type="PANTHER" id="PTHR24104">
    <property type="entry name" value="E3 UBIQUITIN-PROTEIN LIGASE NHLRC1-RELATED"/>
    <property type="match status" value="1"/>
</dbReference>
<dbReference type="InterPro" id="IPR001841">
    <property type="entry name" value="Znf_RING"/>
</dbReference>
<dbReference type="PROSITE" id="PS51125">
    <property type="entry name" value="NHL"/>
    <property type="match status" value="3"/>
</dbReference>
<dbReference type="KEGG" id="bfo:118431272"/>
<reference evidence="13" key="1">
    <citation type="journal article" date="2020" name="Nat. Ecol. Evol.">
        <title>Deeply conserved synteny resolves early events in vertebrate evolution.</title>
        <authorList>
            <person name="Simakov O."/>
            <person name="Marletaz F."/>
            <person name="Yue J.X."/>
            <person name="O'Connell B."/>
            <person name="Jenkins J."/>
            <person name="Brandt A."/>
            <person name="Calef R."/>
            <person name="Tung C.H."/>
            <person name="Huang T.K."/>
            <person name="Schmutz J."/>
            <person name="Satoh N."/>
            <person name="Yu J.K."/>
            <person name="Putnam N.H."/>
            <person name="Green R.E."/>
            <person name="Rokhsar D.S."/>
        </authorList>
    </citation>
    <scope>NUCLEOTIDE SEQUENCE [LARGE SCALE GENOMIC DNA]</scope>
    <source>
        <strain evidence="13">S238N-H82</strain>
    </source>
</reference>
<sequence length="575" mass="64153">MQATMAATLASFEGQIYEELTCSICLQLPTKPKVLSCQHTFCQDCLKKVAGQKSTFPCPSCHQQVRLPPEGVKDLPDNQLVTSLCERLQNSTTSSGKNRQQPQSGKCSVHPSEDVKLYCKQCNVPVCDECLDKSHNGHTTMKLKKASQDWMSTVQPLITEGSDILGTQCDFLKSLGEKEKTLQKQKLQTENSIEYDYDKMVQKLKERKDQLLCQVEENHKKNINILQEERTSILSDISKLYAACDQAEQDMGLGGRMLYSFGSSLFHTVGKYRGKAAPAPVPTQSAIFYSTYTPVPVLGHVEVPVVFGGEGAGIGQFSCPTGVTVSEKGEVFVADRENFRIQVFTLQGTFVHEFQRASYDRQIMSPNDVATDGEGNLWVVGYTEFAHVAVQYSKLGRVLETFDLQDTKWVKCVAVDTRRNHILVTQSTGQTGNTQGEVQVFRPDGTLVKIVGQQQCMKHPRYITLDRKGDVLVSDSYMHCVFVYDKDGRFVFKFGGEGKREGQLNKPLGICTDRAGNIIVADSMNDRVEMFDKTGRFLKHVATDIKRPHAVAMAPKGQLVVTSVEKHTIQIIHCY</sequence>
<dbReference type="OrthoDB" id="294186at2759"/>
<organism evidence="13 14">
    <name type="scientific">Branchiostoma floridae</name>
    <name type="common">Florida lancelet</name>
    <name type="synonym">Amphioxus</name>
    <dbReference type="NCBI Taxonomy" id="7739"/>
    <lineage>
        <taxon>Eukaryota</taxon>
        <taxon>Metazoa</taxon>
        <taxon>Chordata</taxon>
        <taxon>Cephalochordata</taxon>
        <taxon>Leptocardii</taxon>
        <taxon>Amphioxiformes</taxon>
        <taxon>Branchiostomatidae</taxon>
        <taxon>Branchiostoma</taxon>
    </lineage>
</organism>
<dbReference type="Proteomes" id="UP000001554">
    <property type="component" value="Chromosome 15"/>
</dbReference>
<evidence type="ECO:0000313" key="14">
    <source>
        <dbReference type="RefSeq" id="XP_035698280.1"/>
    </source>
</evidence>
<dbReference type="SMART" id="SM00184">
    <property type="entry name" value="RING"/>
    <property type="match status" value="1"/>
</dbReference>
<evidence type="ECO:0000256" key="6">
    <source>
        <dbReference type="ARBA" id="ARBA00022737"/>
    </source>
</evidence>
<dbReference type="PROSITE" id="PS00518">
    <property type="entry name" value="ZF_RING_1"/>
    <property type="match status" value="1"/>
</dbReference>
<comment type="catalytic activity">
    <reaction evidence="1">
        <text>S-ubiquitinyl-[E2 ubiquitin-conjugating enzyme]-L-cysteine + [acceptor protein]-L-lysine = [E2 ubiquitin-conjugating enzyme]-L-cysteine + N(6)-ubiquitinyl-[acceptor protein]-L-lysine.</text>
        <dbReference type="EC" id="2.3.2.27"/>
    </reaction>
</comment>
<evidence type="ECO:0000313" key="13">
    <source>
        <dbReference type="Proteomes" id="UP000001554"/>
    </source>
</evidence>
<reference evidence="14" key="2">
    <citation type="submission" date="2025-08" db="UniProtKB">
        <authorList>
            <consortium name="RefSeq"/>
        </authorList>
    </citation>
    <scope>IDENTIFICATION</scope>
    <source>
        <strain evidence="14">S238N-H82</strain>
        <tissue evidence="14">Testes</tissue>
    </source>
</reference>
<dbReference type="AlphaFoldDB" id="A0A9J7MCG4"/>
<dbReference type="SUPFAM" id="SSF57850">
    <property type="entry name" value="RING/U-box"/>
    <property type="match status" value="1"/>
</dbReference>
<dbReference type="GO" id="GO:0008270">
    <property type="term" value="F:zinc ion binding"/>
    <property type="evidence" value="ECO:0007669"/>
    <property type="project" value="UniProtKB-KW"/>
</dbReference>
<dbReference type="InterPro" id="IPR011042">
    <property type="entry name" value="6-blade_b-propeller_TolB-like"/>
</dbReference>
<dbReference type="InterPro" id="IPR017907">
    <property type="entry name" value="Znf_RING_CS"/>
</dbReference>
<dbReference type="GO" id="GO:0043161">
    <property type="term" value="P:proteasome-mediated ubiquitin-dependent protein catabolic process"/>
    <property type="evidence" value="ECO:0000318"/>
    <property type="project" value="GO_Central"/>
</dbReference>
<evidence type="ECO:0000256" key="2">
    <source>
        <dbReference type="ARBA" id="ARBA00008518"/>
    </source>
</evidence>
<keyword evidence="7 9" id="KW-0863">Zinc-finger</keyword>
<dbReference type="Gene3D" id="3.30.40.10">
    <property type="entry name" value="Zinc/RING finger domain, C3HC4 (zinc finger)"/>
    <property type="match status" value="1"/>
</dbReference>
<evidence type="ECO:0000256" key="7">
    <source>
        <dbReference type="ARBA" id="ARBA00022771"/>
    </source>
</evidence>
<evidence type="ECO:0000256" key="1">
    <source>
        <dbReference type="ARBA" id="ARBA00000900"/>
    </source>
</evidence>
<dbReference type="Pfam" id="PF00643">
    <property type="entry name" value="zf-B_box"/>
    <property type="match status" value="1"/>
</dbReference>
<dbReference type="InterPro" id="IPR000315">
    <property type="entry name" value="Znf_B-box"/>
</dbReference>
<proteinExistence type="inferred from homology"/>
<keyword evidence="5" id="KW-0479">Metal-binding</keyword>
<evidence type="ECO:0000256" key="9">
    <source>
        <dbReference type="PROSITE-ProRule" id="PRU00024"/>
    </source>
</evidence>
<keyword evidence="8" id="KW-0862">Zinc</keyword>
<dbReference type="PANTHER" id="PTHR24104:SF50">
    <property type="entry name" value="SMP-30_GLUCONOLACTONASE_LRE-LIKE REGION DOMAIN-CONTAINING PROTEIN"/>
    <property type="match status" value="1"/>
</dbReference>
<evidence type="ECO:0000256" key="4">
    <source>
        <dbReference type="ARBA" id="ARBA00022553"/>
    </source>
</evidence>
<evidence type="ECO:0000256" key="5">
    <source>
        <dbReference type="ARBA" id="ARBA00022723"/>
    </source>
</evidence>
<evidence type="ECO:0000256" key="8">
    <source>
        <dbReference type="ARBA" id="ARBA00022833"/>
    </source>
</evidence>
<keyword evidence="4" id="KW-0597">Phosphoprotein</keyword>
<evidence type="ECO:0000259" key="11">
    <source>
        <dbReference type="PROSITE" id="PS50089"/>
    </source>
</evidence>
<feature type="repeat" description="NHL" evidence="10">
    <location>
        <begin position="306"/>
        <end position="347"/>
    </location>
</feature>
<evidence type="ECO:0000256" key="3">
    <source>
        <dbReference type="ARBA" id="ARBA00012483"/>
    </source>
</evidence>
<dbReference type="Pfam" id="PF17170">
    <property type="entry name" value="DUF5128"/>
    <property type="match status" value="1"/>
</dbReference>
<dbReference type="PROSITE" id="PS50119">
    <property type="entry name" value="ZF_BBOX"/>
    <property type="match status" value="1"/>
</dbReference>
<dbReference type="FunFam" id="2.120.10.30:FF:000064">
    <property type="entry name" value="Uncharacterized protein"/>
    <property type="match status" value="1"/>
</dbReference>
<dbReference type="Gene3D" id="2.120.10.30">
    <property type="entry name" value="TolB, C-terminal domain"/>
    <property type="match status" value="1"/>
</dbReference>
<dbReference type="InterPro" id="IPR027370">
    <property type="entry name" value="Znf-RING_euk"/>
</dbReference>
<evidence type="ECO:0000256" key="10">
    <source>
        <dbReference type="PROSITE-ProRule" id="PRU00504"/>
    </source>
</evidence>
<dbReference type="SMART" id="SM00336">
    <property type="entry name" value="BBOX"/>
    <property type="match status" value="1"/>
</dbReference>
<dbReference type="SUPFAM" id="SSF57845">
    <property type="entry name" value="B-box zinc-binding domain"/>
    <property type="match status" value="1"/>
</dbReference>
<feature type="repeat" description="NHL" evidence="10">
    <location>
        <begin position="491"/>
        <end position="534"/>
    </location>
</feature>
<comment type="similarity">
    <text evidence="2">Belongs to the TRIM/RBCC family.</text>
</comment>
<dbReference type="EC" id="2.3.2.27" evidence="3"/>
<dbReference type="GeneID" id="118431272"/>
<protein>
    <recommendedName>
        <fullName evidence="3">RING-type E3 ubiquitin transferase</fullName>
        <ecNumber evidence="3">2.3.2.27</ecNumber>
    </recommendedName>
</protein>
<dbReference type="InterPro" id="IPR001258">
    <property type="entry name" value="NHL_repeat"/>
</dbReference>
<dbReference type="Pfam" id="PF01436">
    <property type="entry name" value="NHL"/>
    <property type="match status" value="1"/>
</dbReference>
<feature type="domain" description="RING-type" evidence="11">
    <location>
        <begin position="22"/>
        <end position="62"/>
    </location>
</feature>
<dbReference type="GO" id="GO:0000209">
    <property type="term" value="P:protein polyubiquitination"/>
    <property type="evidence" value="ECO:0000318"/>
    <property type="project" value="GO_Central"/>
</dbReference>
<accession>A0A9J7MCG4</accession>
<dbReference type="GO" id="GO:0061630">
    <property type="term" value="F:ubiquitin protein ligase activity"/>
    <property type="evidence" value="ECO:0000318"/>
    <property type="project" value="GO_Central"/>
</dbReference>
<dbReference type="InterPro" id="IPR050952">
    <property type="entry name" value="TRIM-NHL_E3_ligases"/>
</dbReference>
<dbReference type="Pfam" id="PF13445">
    <property type="entry name" value="zf-RING_UBOX"/>
    <property type="match status" value="1"/>
</dbReference>
<feature type="domain" description="B box-type" evidence="12">
    <location>
        <begin position="102"/>
        <end position="143"/>
    </location>
</feature>
<dbReference type="InterPro" id="IPR013083">
    <property type="entry name" value="Znf_RING/FYVE/PHD"/>
</dbReference>
<dbReference type="OMA" id="HTELPDY"/>
<feature type="repeat" description="NHL" evidence="10">
    <location>
        <begin position="459"/>
        <end position="487"/>
    </location>
</feature>
<evidence type="ECO:0000259" key="12">
    <source>
        <dbReference type="PROSITE" id="PS50119"/>
    </source>
</evidence>